<evidence type="ECO:0000256" key="1">
    <source>
        <dbReference type="SAM" id="MobiDB-lite"/>
    </source>
</evidence>
<protein>
    <submittedName>
        <fullName evidence="2">Uncharacterized protein</fullName>
    </submittedName>
</protein>
<dbReference type="InterPro" id="IPR043148">
    <property type="entry name" value="TagF_C"/>
</dbReference>
<dbReference type="RefSeq" id="WP_085121251.1">
    <property type="nucleotide sequence ID" value="NZ_FWZX01000002.1"/>
</dbReference>
<feature type="region of interest" description="Disordered" evidence="1">
    <location>
        <begin position="557"/>
        <end position="578"/>
    </location>
</feature>
<sequence>MKILFVMRNLLYLRNYGSTLRLLAEQGHEIVLTYESERNLLPPEVAEAAETLVREQPRIRLARAVARSGFWAPLAAQVRVLMDFLRYCDPRLETARRCAARAESFVFPPLRPLARLSEARRRRVLPRIQRLAASIEEALPDAAAIRAQIEQERPDCLLVTPLLDFGPTQVEYVKLARRLGIPSALLVASWDNLTNKGLIQICPDRVVVWNHHQAAEAAELHGVPPERIVVTGAQLFDQWFDREPSRDRGTFCRQVGLDPARPFLLYTCSSIFISRYEAQFLERWLTRLRDDPPPALAGIGVLVRPHPGSSKFAAQVAELLERFPEQTALFPREGGYPVTPAAQDDYYDSLHHSAGLIGINTSAMLEAAILGRRCFTILDPEVAESQGGMLHFAHLLRGGFLKTADSFEQHFAQIAEAVEHPGQSEAERAFVADFLRPNGLERPAAPQLARAIEALGALRPAPAAPAPGTALRRLLYAPLALYFLSVEDLRLRKRWAETSLLKLRITQAAMLLARAEKYLLRRPLRSAGNHLRRAGKRSGKWLERRVLRRLRALPARVTGRTAAKQASADSPHEERVGK</sequence>
<dbReference type="STRING" id="560819.SAMN05428998_102181"/>
<keyword evidence="3" id="KW-1185">Reference proteome</keyword>
<proteinExistence type="predicted"/>
<name>A0A1Y6BFC9_9PROT</name>
<evidence type="ECO:0000313" key="2">
    <source>
        <dbReference type="EMBL" id="SME98540.1"/>
    </source>
</evidence>
<accession>A0A1Y6BFC9</accession>
<dbReference type="SUPFAM" id="SSF53756">
    <property type="entry name" value="UDP-Glycosyltransferase/glycogen phosphorylase"/>
    <property type="match status" value="1"/>
</dbReference>
<evidence type="ECO:0000313" key="3">
    <source>
        <dbReference type="Proteomes" id="UP000192917"/>
    </source>
</evidence>
<dbReference type="AlphaFoldDB" id="A0A1Y6BFC9"/>
<organism evidence="2 3">
    <name type="scientific">Tistlia consotensis USBA 355</name>
    <dbReference type="NCBI Taxonomy" id="560819"/>
    <lineage>
        <taxon>Bacteria</taxon>
        <taxon>Pseudomonadati</taxon>
        <taxon>Pseudomonadota</taxon>
        <taxon>Alphaproteobacteria</taxon>
        <taxon>Rhodospirillales</taxon>
        <taxon>Rhodovibrionaceae</taxon>
        <taxon>Tistlia</taxon>
    </lineage>
</organism>
<gene>
    <name evidence="2" type="ORF">SAMN05428998_102181</name>
</gene>
<reference evidence="2 3" key="1">
    <citation type="submission" date="2017-04" db="EMBL/GenBank/DDBJ databases">
        <authorList>
            <person name="Afonso C.L."/>
            <person name="Miller P.J."/>
            <person name="Scott M.A."/>
            <person name="Spackman E."/>
            <person name="Goraichik I."/>
            <person name="Dimitrov K.M."/>
            <person name="Suarez D.L."/>
            <person name="Swayne D.E."/>
        </authorList>
    </citation>
    <scope>NUCLEOTIDE SEQUENCE [LARGE SCALE GENOMIC DNA]</scope>
    <source>
        <strain evidence="2 3">USBA 355</strain>
    </source>
</reference>
<dbReference type="Gene3D" id="3.40.50.12580">
    <property type="match status" value="1"/>
</dbReference>
<dbReference type="Proteomes" id="UP000192917">
    <property type="component" value="Unassembled WGS sequence"/>
</dbReference>
<dbReference type="EMBL" id="FWZX01000002">
    <property type="protein sequence ID" value="SME98540.1"/>
    <property type="molecule type" value="Genomic_DNA"/>
</dbReference>